<evidence type="ECO:0000256" key="1">
    <source>
        <dbReference type="ARBA" id="ARBA00004141"/>
    </source>
</evidence>
<dbReference type="PROSITE" id="PS51257">
    <property type="entry name" value="PROKAR_LIPOPROTEIN"/>
    <property type="match status" value="1"/>
</dbReference>
<evidence type="ECO:0000256" key="3">
    <source>
        <dbReference type="ARBA" id="ARBA00022670"/>
    </source>
</evidence>
<dbReference type="SUPFAM" id="SSF144091">
    <property type="entry name" value="Rhomboid-like"/>
    <property type="match status" value="1"/>
</dbReference>
<evidence type="ECO:0000256" key="7">
    <source>
        <dbReference type="ARBA" id="ARBA00023136"/>
    </source>
</evidence>
<evidence type="ECO:0000256" key="6">
    <source>
        <dbReference type="ARBA" id="ARBA00022989"/>
    </source>
</evidence>
<feature type="domain" description="Peptidase S54 rhomboid" evidence="10">
    <location>
        <begin position="51"/>
        <end position="197"/>
    </location>
</feature>
<dbReference type="EMBL" id="HBKQ01047854">
    <property type="protein sequence ID" value="CAE2272716.1"/>
    <property type="molecule type" value="Transcribed_RNA"/>
</dbReference>
<dbReference type="AlphaFoldDB" id="A0A6U6ILB2"/>
<keyword evidence="5" id="KW-0378">Hydrolase</keyword>
<keyword evidence="7 9" id="KW-0472">Membrane</keyword>
<keyword evidence="4 9" id="KW-0812">Transmembrane</keyword>
<evidence type="ECO:0000259" key="10">
    <source>
        <dbReference type="Pfam" id="PF01694"/>
    </source>
</evidence>
<sequence>MSSRVINAVSSIPPATLSVIASCSLVFLFQLLADPPLHHYTLCPRLAIHLNEYYRFVTSAIFHGGFMHIFFNMMSLAGIGSLLEKQFGTLMFTFTVLWGVLLTSAVYTLCAILLHITFGIETLMYQHSVGFSGVIFQLSVLEANLNPNSARSVFGFFRVPAYLYPWALLIAIQFILPQVSFVGHLSGIFVGTLQLYGVLEIIIPTDPYLKVMEEWRCLRLLTSSVSFVRTPDGSDAGAHSRHPGELRTALLRSVQILWKFIRDVLVTLSVIVFGRGRSNENIQLVTANEDEWAGLPPPPPGNCAESATV</sequence>
<evidence type="ECO:0000256" key="4">
    <source>
        <dbReference type="ARBA" id="ARBA00022692"/>
    </source>
</evidence>
<feature type="transmembrane region" description="Helical" evidence="9">
    <location>
        <begin position="92"/>
        <end position="118"/>
    </location>
</feature>
<dbReference type="GO" id="GO:0016020">
    <property type="term" value="C:membrane"/>
    <property type="evidence" value="ECO:0007669"/>
    <property type="project" value="UniProtKB-SubCell"/>
</dbReference>
<gene>
    <name evidence="11" type="ORF">OAUR00152_LOCUS33027</name>
    <name evidence="12" type="ORF">OAUR00152_LOCUS33028</name>
</gene>
<dbReference type="GO" id="GO:0004252">
    <property type="term" value="F:serine-type endopeptidase activity"/>
    <property type="evidence" value="ECO:0007669"/>
    <property type="project" value="InterPro"/>
</dbReference>
<evidence type="ECO:0000256" key="8">
    <source>
        <dbReference type="SAM" id="MobiDB-lite"/>
    </source>
</evidence>
<proteinExistence type="inferred from homology"/>
<feature type="transmembrane region" description="Helical" evidence="9">
    <location>
        <begin position="153"/>
        <end position="175"/>
    </location>
</feature>
<evidence type="ECO:0000256" key="5">
    <source>
        <dbReference type="ARBA" id="ARBA00022801"/>
    </source>
</evidence>
<comment type="similarity">
    <text evidence="2">Belongs to the peptidase S54 family.</text>
</comment>
<feature type="transmembrane region" description="Helical" evidence="9">
    <location>
        <begin position="12"/>
        <end position="33"/>
    </location>
</feature>
<evidence type="ECO:0000256" key="2">
    <source>
        <dbReference type="ARBA" id="ARBA00009045"/>
    </source>
</evidence>
<evidence type="ECO:0000256" key="9">
    <source>
        <dbReference type="SAM" id="Phobius"/>
    </source>
</evidence>
<comment type="subcellular location">
    <subcellularLocation>
        <location evidence="1">Membrane</location>
        <topology evidence="1">Multi-pass membrane protein</topology>
    </subcellularLocation>
</comment>
<reference evidence="11" key="1">
    <citation type="submission" date="2021-01" db="EMBL/GenBank/DDBJ databases">
        <authorList>
            <person name="Corre E."/>
            <person name="Pelletier E."/>
            <person name="Niang G."/>
            <person name="Scheremetjew M."/>
            <person name="Finn R."/>
            <person name="Kale V."/>
            <person name="Holt S."/>
            <person name="Cochrane G."/>
            <person name="Meng A."/>
            <person name="Brown T."/>
            <person name="Cohen L."/>
        </authorList>
    </citation>
    <scope>NUCLEOTIDE SEQUENCE</scope>
    <source>
        <strain evidence="11">Isolate 1302-5</strain>
    </source>
</reference>
<accession>A0A6U6ILB2</accession>
<organism evidence="11">
    <name type="scientific">Odontella aurita</name>
    <dbReference type="NCBI Taxonomy" id="265563"/>
    <lineage>
        <taxon>Eukaryota</taxon>
        <taxon>Sar</taxon>
        <taxon>Stramenopiles</taxon>
        <taxon>Ochrophyta</taxon>
        <taxon>Bacillariophyta</taxon>
        <taxon>Mediophyceae</taxon>
        <taxon>Biddulphiophycidae</taxon>
        <taxon>Eupodiscales</taxon>
        <taxon>Odontellaceae</taxon>
        <taxon>Odontella</taxon>
    </lineage>
</organism>
<evidence type="ECO:0000313" key="12">
    <source>
        <dbReference type="EMBL" id="CAE2272718.1"/>
    </source>
</evidence>
<dbReference type="Pfam" id="PF01694">
    <property type="entry name" value="Rhomboid"/>
    <property type="match status" value="1"/>
</dbReference>
<dbReference type="PANTHER" id="PTHR43066">
    <property type="entry name" value="RHOMBOID-RELATED PROTEIN"/>
    <property type="match status" value="1"/>
</dbReference>
<feature type="transmembrane region" description="Helical" evidence="9">
    <location>
        <begin position="124"/>
        <end position="141"/>
    </location>
</feature>
<evidence type="ECO:0000313" key="11">
    <source>
        <dbReference type="EMBL" id="CAE2272716.1"/>
    </source>
</evidence>
<name>A0A6U6ILB2_9STRA</name>
<dbReference type="FunFam" id="1.20.1540.10:FF:000008">
    <property type="entry name" value="RHOMBOID-like protein 13"/>
    <property type="match status" value="1"/>
</dbReference>
<dbReference type="InterPro" id="IPR022764">
    <property type="entry name" value="Peptidase_S54_rhomboid_dom"/>
</dbReference>
<feature type="transmembrane region" description="Helical" evidence="9">
    <location>
        <begin position="181"/>
        <end position="203"/>
    </location>
</feature>
<dbReference type="GO" id="GO:0006508">
    <property type="term" value="P:proteolysis"/>
    <property type="evidence" value="ECO:0007669"/>
    <property type="project" value="UniProtKB-KW"/>
</dbReference>
<protein>
    <recommendedName>
        <fullName evidence="10">Peptidase S54 rhomboid domain-containing protein</fullName>
    </recommendedName>
</protein>
<keyword evidence="6 9" id="KW-1133">Transmembrane helix</keyword>
<feature type="region of interest" description="Disordered" evidence="8">
    <location>
        <begin position="290"/>
        <end position="309"/>
    </location>
</feature>
<dbReference type="EMBL" id="HBKQ01047855">
    <property type="protein sequence ID" value="CAE2272718.1"/>
    <property type="molecule type" value="Transcribed_RNA"/>
</dbReference>
<dbReference type="PANTHER" id="PTHR43066:SF1">
    <property type="entry name" value="RHOMBOID PROTEIN 2"/>
    <property type="match status" value="1"/>
</dbReference>
<keyword evidence="3" id="KW-0645">Protease</keyword>
<dbReference type="Gene3D" id="1.20.1540.10">
    <property type="entry name" value="Rhomboid-like"/>
    <property type="match status" value="1"/>
</dbReference>
<dbReference type="InterPro" id="IPR035952">
    <property type="entry name" value="Rhomboid-like_sf"/>
</dbReference>